<feature type="region of interest" description="Disordered" evidence="1">
    <location>
        <begin position="7"/>
        <end position="40"/>
    </location>
</feature>
<name>A0A1I0U609_9SPHI</name>
<proteinExistence type="predicted"/>
<dbReference type="EMBL" id="FOJM01000022">
    <property type="protein sequence ID" value="SFA59532.1"/>
    <property type="molecule type" value="Genomic_DNA"/>
</dbReference>
<reference evidence="3" key="1">
    <citation type="submission" date="2016-10" db="EMBL/GenBank/DDBJ databases">
        <authorList>
            <person name="Varghese N."/>
            <person name="Submissions S."/>
        </authorList>
    </citation>
    <scope>NUCLEOTIDE SEQUENCE [LARGE SCALE GENOMIC DNA]</scope>
    <source>
        <strain evidence="3">DSM 18130</strain>
    </source>
</reference>
<sequence>MHYHVLYGIERNSPDPDIPSGEDYKRKRGRKPPGTIKRSFPKNNIVIIA</sequence>
<keyword evidence="3" id="KW-1185">Reference proteome</keyword>
<evidence type="ECO:0000313" key="2">
    <source>
        <dbReference type="EMBL" id="SFA59532.1"/>
    </source>
</evidence>
<gene>
    <name evidence="2" type="ORF">SAMN04488511_12254</name>
</gene>
<dbReference type="AlphaFoldDB" id="A0A1I0U609"/>
<protein>
    <submittedName>
        <fullName evidence="2">Uncharacterized protein</fullName>
    </submittedName>
</protein>
<evidence type="ECO:0000256" key="1">
    <source>
        <dbReference type="SAM" id="MobiDB-lite"/>
    </source>
</evidence>
<organism evidence="2 3">
    <name type="scientific">Pedobacter suwonensis</name>
    <dbReference type="NCBI Taxonomy" id="332999"/>
    <lineage>
        <taxon>Bacteria</taxon>
        <taxon>Pseudomonadati</taxon>
        <taxon>Bacteroidota</taxon>
        <taxon>Sphingobacteriia</taxon>
        <taxon>Sphingobacteriales</taxon>
        <taxon>Sphingobacteriaceae</taxon>
        <taxon>Pedobacter</taxon>
    </lineage>
</organism>
<accession>A0A1I0U609</accession>
<dbReference type="Proteomes" id="UP000198836">
    <property type="component" value="Unassembled WGS sequence"/>
</dbReference>
<evidence type="ECO:0000313" key="3">
    <source>
        <dbReference type="Proteomes" id="UP000198836"/>
    </source>
</evidence>